<gene>
    <name evidence="2" type="ORF">TCHU04912_LOCUS1116</name>
</gene>
<reference evidence="2" key="1">
    <citation type="submission" date="2021-01" db="EMBL/GenBank/DDBJ databases">
        <authorList>
            <person name="Corre E."/>
            <person name="Pelletier E."/>
            <person name="Niang G."/>
            <person name="Scheremetjew M."/>
            <person name="Finn R."/>
            <person name="Kale V."/>
            <person name="Holt S."/>
            <person name="Cochrane G."/>
            <person name="Meng A."/>
            <person name="Brown T."/>
            <person name="Cohen L."/>
        </authorList>
    </citation>
    <scope>NUCLEOTIDE SEQUENCE</scope>
    <source>
        <strain evidence="2">PLY429</strain>
    </source>
</reference>
<sequence>MDGGLEKALDRLDREVDRVFGLNDSPSYRSKSSYSSKTGFATEYTPGGKGDSYRYSRLWSPTLTAEPTTPSPHKLSRWTHSTTKTRSYNNDTPTSYNLCQSGGACCGGSCGKNSSSDGNKMSLNDSITLNPAGYSSRSYFKTEKSIADDIGALRGKFATPAPTYEYRSTHWDNSFSDLDSYLRKQRSRLDRMSTTLTGLEEFVHNGFADPKFL</sequence>
<feature type="region of interest" description="Disordered" evidence="1">
    <location>
        <begin position="21"/>
        <end position="48"/>
    </location>
</feature>
<evidence type="ECO:0000313" key="2">
    <source>
        <dbReference type="EMBL" id="CAD9198883.1"/>
    </source>
</evidence>
<name>A0A7S1SHC9_9CHLO</name>
<feature type="region of interest" description="Disordered" evidence="1">
    <location>
        <begin position="64"/>
        <end position="86"/>
    </location>
</feature>
<dbReference type="EMBL" id="HBGG01002055">
    <property type="protein sequence ID" value="CAD9198883.1"/>
    <property type="molecule type" value="Transcribed_RNA"/>
</dbReference>
<organism evidence="2">
    <name type="scientific">Tetraselmis chuii</name>
    <dbReference type="NCBI Taxonomy" id="63592"/>
    <lineage>
        <taxon>Eukaryota</taxon>
        <taxon>Viridiplantae</taxon>
        <taxon>Chlorophyta</taxon>
        <taxon>core chlorophytes</taxon>
        <taxon>Chlorodendrophyceae</taxon>
        <taxon>Chlorodendrales</taxon>
        <taxon>Chlorodendraceae</taxon>
        <taxon>Tetraselmis</taxon>
    </lineage>
</organism>
<proteinExistence type="predicted"/>
<accession>A0A7S1SHC9</accession>
<evidence type="ECO:0000256" key="1">
    <source>
        <dbReference type="SAM" id="MobiDB-lite"/>
    </source>
</evidence>
<protein>
    <submittedName>
        <fullName evidence="2">Uncharacterized protein</fullName>
    </submittedName>
</protein>
<dbReference type="AlphaFoldDB" id="A0A7S1SHC9"/>
<feature type="compositionally biased region" description="Low complexity" evidence="1">
    <location>
        <begin position="25"/>
        <end position="37"/>
    </location>
</feature>